<dbReference type="Proteomes" id="UP001372338">
    <property type="component" value="Unassembled WGS sequence"/>
</dbReference>
<keyword evidence="2" id="KW-1185">Reference proteome</keyword>
<accession>A0AAN9P6J0</accession>
<evidence type="ECO:0000313" key="1">
    <source>
        <dbReference type="EMBL" id="KAK7287195.1"/>
    </source>
</evidence>
<comment type="caution">
    <text evidence="1">The sequence shown here is derived from an EMBL/GenBank/DDBJ whole genome shotgun (WGS) entry which is preliminary data.</text>
</comment>
<evidence type="ECO:0000313" key="2">
    <source>
        <dbReference type="Proteomes" id="UP001372338"/>
    </source>
</evidence>
<reference evidence="1 2" key="1">
    <citation type="submission" date="2024-01" db="EMBL/GenBank/DDBJ databases">
        <title>The genomes of 5 underutilized Papilionoideae crops provide insights into root nodulation and disease resistanc.</title>
        <authorList>
            <person name="Yuan L."/>
        </authorList>
    </citation>
    <scope>NUCLEOTIDE SEQUENCE [LARGE SCALE GENOMIC DNA]</scope>
    <source>
        <strain evidence="1">ZHUSHIDOU_FW_LH</strain>
        <tissue evidence="1">Leaf</tissue>
    </source>
</reference>
<proteinExistence type="predicted"/>
<dbReference type="AlphaFoldDB" id="A0AAN9P6J0"/>
<sequence length="76" mass="8392">MRGRPILILNTWNRPIMDQDLIDSPLSKSGSDGDLDAMVKRNGTTAMEAESCSSHGDTELSLRNRDGDNIRFALNT</sequence>
<protein>
    <submittedName>
        <fullName evidence="1">Uncharacterized protein</fullName>
    </submittedName>
</protein>
<name>A0AAN9P6J0_CROPI</name>
<organism evidence="1 2">
    <name type="scientific">Crotalaria pallida</name>
    <name type="common">Smooth rattlebox</name>
    <name type="synonym">Crotalaria striata</name>
    <dbReference type="NCBI Taxonomy" id="3830"/>
    <lineage>
        <taxon>Eukaryota</taxon>
        <taxon>Viridiplantae</taxon>
        <taxon>Streptophyta</taxon>
        <taxon>Embryophyta</taxon>
        <taxon>Tracheophyta</taxon>
        <taxon>Spermatophyta</taxon>
        <taxon>Magnoliopsida</taxon>
        <taxon>eudicotyledons</taxon>
        <taxon>Gunneridae</taxon>
        <taxon>Pentapetalae</taxon>
        <taxon>rosids</taxon>
        <taxon>fabids</taxon>
        <taxon>Fabales</taxon>
        <taxon>Fabaceae</taxon>
        <taxon>Papilionoideae</taxon>
        <taxon>50 kb inversion clade</taxon>
        <taxon>genistoids sensu lato</taxon>
        <taxon>core genistoids</taxon>
        <taxon>Crotalarieae</taxon>
        <taxon>Crotalaria</taxon>
    </lineage>
</organism>
<gene>
    <name evidence="1" type="ORF">RIF29_00317</name>
</gene>
<dbReference type="EMBL" id="JAYWIO010000001">
    <property type="protein sequence ID" value="KAK7287195.1"/>
    <property type="molecule type" value="Genomic_DNA"/>
</dbReference>